<keyword evidence="1" id="KW-0472">Membrane</keyword>
<keyword evidence="3" id="KW-1185">Reference proteome</keyword>
<protein>
    <submittedName>
        <fullName evidence="2">Uncharacterized protein</fullName>
    </submittedName>
</protein>
<gene>
    <name evidence="2" type="ORF">FB45DRAFT_999732</name>
</gene>
<feature type="transmembrane region" description="Helical" evidence="1">
    <location>
        <begin position="236"/>
        <end position="260"/>
    </location>
</feature>
<feature type="transmembrane region" description="Helical" evidence="1">
    <location>
        <begin position="107"/>
        <end position="133"/>
    </location>
</feature>
<dbReference type="AlphaFoldDB" id="A0AAD7CCK3"/>
<reference evidence="2" key="1">
    <citation type="submission" date="2023-03" db="EMBL/GenBank/DDBJ databases">
        <title>Massive genome expansion in bonnet fungi (Mycena s.s.) driven by repeated elements and novel gene families across ecological guilds.</title>
        <authorList>
            <consortium name="Lawrence Berkeley National Laboratory"/>
            <person name="Harder C.B."/>
            <person name="Miyauchi S."/>
            <person name="Viragh M."/>
            <person name="Kuo A."/>
            <person name="Thoen E."/>
            <person name="Andreopoulos B."/>
            <person name="Lu D."/>
            <person name="Skrede I."/>
            <person name="Drula E."/>
            <person name="Henrissat B."/>
            <person name="Morin E."/>
            <person name="Kohler A."/>
            <person name="Barry K."/>
            <person name="LaButti K."/>
            <person name="Morin E."/>
            <person name="Salamov A."/>
            <person name="Lipzen A."/>
            <person name="Mereny Z."/>
            <person name="Hegedus B."/>
            <person name="Baldrian P."/>
            <person name="Stursova M."/>
            <person name="Weitz H."/>
            <person name="Taylor A."/>
            <person name="Grigoriev I.V."/>
            <person name="Nagy L.G."/>
            <person name="Martin F."/>
            <person name="Kauserud H."/>
        </authorList>
    </citation>
    <scope>NUCLEOTIDE SEQUENCE</scope>
    <source>
        <strain evidence="2">9284</strain>
    </source>
</reference>
<comment type="caution">
    <text evidence="2">The sequence shown here is derived from an EMBL/GenBank/DDBJ whole genome shotgun (WGS) entry which is preliminary data.</text>
</comment>
<accession>A0AAD7CCK3</accession>
<proteinExistence type="predicted"/>
<keyword evidence="1" id="KW-0812">Transmembrane</keyword>
<name>A0AAD7CCK3_9AGAR</name>
<feature type="transmembrane region" description="Helical" evidence="1">
    <location>
        <begin position="145"/>
        <end position="169"/>
    </location>
</feature>
<feature type="transmembrane region" description="Helical" evidence="1">
    <location>
        <begin position="62"/>
        <end position="87"/>
    </location>
</feature>
<evidence type="ECO:0000313" key="2">
    <source>
        <dbReference type="EMBL" id="KAJ7644833.1"/>
    </source>
</evidence>
<dbReference type="EMBL" id="JARKIF010000003">
    <property type="protein sequence ID" value="KAJ7644833.1"/>
    <property type="molecule type" value="Genomic_DNA"/>
</dbReference>
<dbReference type="Proteomes" id="UP001221142">
    <property type="component" value="Unassembled WGS sequence"/>
</dbReference>
<feature type="transmembrane region" description="Helical" evidence="1">
    <location>
        <begin position="189"/>
        <end position="216"/>
    </location>
</feature>
<evidence type="ECO:0000256" key="1">
    <source>
        <dbReference type="SAM" id="Phobius"/>
    </source>
</evidence>
<organism evidence="2 3">
    <name type="scientific">Roridomyces roridus</name>
    <dbReference type="NCBI Taxonomy" id="1738132"/>
    <lineage>
        <taxon>Eukaryota</taxon>
        <taxon>Fungi</taxon>
        <taxon>Dikarya</taxon>
        <taxon>Basidiomycota</taxon>
        <taxon>Agaricomycotina</taxon>
        <taxon>Agaricomycetes</taxon>
        <taxon>Agaricomycetidae</taxon>
        <taxon>Agaricales</taxon>
        <taxon>Marasmiineae</taxon>
        <taxon>Mycenaceae</taxon>
        <taxon>Roridomyces</taxon>
    </lineage>
</organism>
<keyword evidence="1" id="KW-1133">Transmembrane helix</keyword>
<evidence type="ECO:0000313" key="3">
    <source>
        <dbReference type="Proteomes" id="UP001221142"/>
    </source>
</evidence>
<feature type="transmembrane region" description="Helical" evidence="1">
    <location>
        <begin position="27"/>
        <end position="50"/>
    </location>
</feature>
<sequence>MSSSINTTGTLADQIESEFLYNLQMDLYILAAEAMLYGAYTILFAFYVHILYTRAGMSRNRLLNYATISLFAFSNVHFVLLLTSTATTRTSVHSVFTDTVPSKESSTFSAGIANVAVFVYVTSNVLADSIFIFRCYAIWNFQLKIILFPIVCTIAVAGFGYLNAGLSVISVNNLIKNGIPDDFDATLPSVFFIAAVSTSLGTTILLMILSAGRVWWLAHISKDIMGRKTTRKYHTVCTMILESGTVYALGALTSLILFLVGRNPQFSSGIVLEQLVGIAPTIIAVRAGLDLPPTIAEQWQEESFLIKAHTPHPRLGRVPIFPRGNIGENQAQQGVIYLCAEADYDPEKATEVLEPVHIRVK</sequence>